<dbReference type="Proteomes" id="UP001149079">
    <property type="component" value="Unassembled WGS sequence"/>
</dbReference>
<accession>A0A9W9L1H2</accession>
<reference evidence="1" key="1">
    <citation type="submission" date="2022-11" db="EMBL/GenBank/DDBJ databases">
        <authorList>
            <person name="Petersen C."/>
        </authorList>
    </citation>
    <scope>NUCLEOTIDE SEQUENCE</scope>
    <source>
        <strain evidence="1">IBT 22155</strain>
    </source>
</reference>
<gene>
    <name evidence="1" type="ORF">N7515_006691</name>
</gene>
<evidence type="ECO:0000313" key="2">
    <source>
        <dbReference type="Proteomes" id="UP001149079"/>
    </source>
</evidence>
<proteinExistence type="predicted"/>
<dbReference type="EMBL" id="JAPQKL010000005">
    <property type="protein sequence ID" value="KAJ5130652.1"/>
    <property type="molecule type" value="Genomic_DNA"/>
</dbReference>
<dbReference type="PROSITE" id="PS51257">
    <property type="entry name" value="PROKAR_LIPOPROTEIN"/>
    <property type="match status" value="1"/>
</dbReference>
<dbReference type="RefSeq" id="XP_056521031.1">
    <property type="nucleotide sequence ID" value="XM_056667435.1"/>
</dbReference>
<sequence>MEWAVVRAVNEYSASLSLTPVKANLPSGSLMFACKITTQRCSEHGAFLVIVRARKSYHDLIVASMSELSSPDSYIYRGLSCERANTLAIEQFMFFRFRWGFSNQGAQWLSHLDPLQISVEHLDSFRTTPRTANTGVEEGNVKSGHLLVDPFGKVLDAGEAVHLKLPNMNEVASVGNFLRLKDAGSQRH</sequence>
<name>A0A9W9L1H2_9EURO</name>
<dbReference type="AlphaFoldDB" id="A0A9W9L1H2"/>
<dbReference type="GeneID" id="81406605"/>
<keyword evidence="2" id="KW-1185">Reference proteome</keyword>
<organism evidence="1 2">
    <name type="scientific">Penicillium bovifimosum</name>
    <dbReference type="NCBI Taxonomy" id="126998"/>
    <lineage>
        <taxon>Eukaryota</taxon>
        <taxon>Fungi</taxon>
        <taxon>Dikarya</taxon>
        <taxon>Ascomycota</taxon>
        <taxon>Pezizomycotina</taxon>
        <taxon>Eurotiomycetes</taxon>
        <taxon>Eurotiomycetidae</taxon>
        <taxon>Eurotiales</taxon>
        <taxon>Aspergillaceae</taxon>
        <taxon>Penicillium</taxon>
    </lineage>
</organism>
<reference evidence="1" key="2">
    <citation type="journal article" date="2023" name="IMA Fungus">
        <title>Comparative genomic study of the Penicillium genus elucidates a diverse pangenome and 15 lateral gene transfer events.</title>
        <authorList>
            <person name="Petersen C."/>
            <person name="Sorensen T."/>
            <person name="Nielsen M.R."/>
            <person name="Sondergaard T.E."/>
            <person name="Sorensen J.L."/>
            <person name="Fitzpatrick D.A."/>
            <person name="Frisvad J.C."/>
            <person name="Nielsen K.L."/>
        </authorList>
    </citation>
    <scope>NUCLEOTIDE SEQUENCE</scope>
    <source>
        <strain evidence="1">IBT 22155</strain>
    </source>
</reference>
<protein>
    <submittedName>
        <fullName evidence="1">Uncharacterized protein</fullName>
    </submittedName>
</protein>
<comment type="caution">
    <text evidence="1">The sequence shown here is derived from an EMBL/GenBank/DDBJ whole genome shotgun (WGS) entry which is preliminary data.</text>
</comment>
<evidence type="ECO:0000313" key="1">
    <source>
        <dbReference type="EMBL" id="KAJ5130652.1"/>
    </source>
</evidence>